<dbReference type="Pfam" id="PF02310">
    <property type="entry name" value="B12-binding"/>
    <property type="match status" value="1"/>
</dbReference>
<feature type="region of interest" description="Disordered" evidence="1">
    <location>
        <begin position="1"/>
        <end position="21"/>
    </location>
</feature>
<dbReference type="SUPFAM" id="SSF52242">
    <property type="entry name" value="Cobalamin (vitamin B12)-binding domain"/>
    <property type="match status" value="1"/>
</dbReference>
<dbReference type="GO" id="GO:0046872">
    <property type="term" value="F:metal ion binding"/>
    <property type="evidence" value="ECO:0007669"/>
    <property type="project" value="InterPro"/>
</dbReference>
<dbReference type="CDD" id="cd02065">
    <property type="entry name" value="B12-binding_like"/>
    <property type="match status" value="1"/>
</dbReference>
<dbReference type="EMBL" id="FOZM01000002">
    <property type="protein sequence ID" value="SFS19847.1"/>
    <property type="molecule type" value="Genomic_DNA"/>
</dbReference>
<evidence type="ECO:0000259" key="2">
    <source>
        <dbReference type="PROSITE" id="PS51332"/>
    </source>
</evidence>
<dbReference type="GO" id="GO:0031419">
    <property type="term" value="F:cobalamin binding"/>
    <property type="evidence" value="ECO:0007669"/>
    <property type="project" value="InterPro"/>
</dbReference>
<evidence type="ECO:0000313" key="4">
    <source>
        <dbReference type="Proteomes" id="UP000198926"/>
    </source>
</evidence>
<evidence type="ECO:0000256" key="1">
    <source>
        <dbReference type="SAM" id="MobiDB-lite"/>
    </source>
</evidence>
<gene>
    <name evidence="3" type="ORF">SAMN05444714_2377</name>
</gene>
<dbReference type="Proteomes" id="UP000198926">
    <property type="component" value="Unassembled WGS sequence"/>
</dbReference>
<dbReference type="PROSITE" id="PS51332">
    <property type="entry name" value="B12_BINDING"/>
    <property type="match status" value="1"/>
</dbReference>
<organism evidence="3 4">
    <name type="scientific">Yoonia litorea</name>
    <dbReference type="NCBI Taxonomy" id="1123755"/>
    <lineage>
        <taxon>Bacteria</taxon>
        <taxon>Pseudomonadati</taxon>
        <taxon>Pseudomonadota</taxon>
        <taxon>Alphaproteobacteria</taxon>
        <taxon>Rhodobacterales</taxon>
        <taxon>Paracoccaceae</taxon>
        <taxon>Yoonia</taxon>
    </lineage>
</organism>
<accession>A0A1I6MW36</accession>
<dbReference type="OrthoDB" id="5498228at2"/>
<dbReference type="InterPro" id="IPR006158">
    <property type="entry name" value="Cobalamin-bd"/>
</dbReference>
<reference evidence="3 4" key="1">
    <citation type="submission" date="2016-10" db="EMBL/GenBank/DDBJ databases">
        <authorList>
            <person name="de Groot N.N."/>
        </authorList>
    </citation>
    <scope>NUCLEOTIDE SEQUENCE [LARGE SCALE GENOMIC DNA]</scope>
    <source>
        <strain evidence="3 4">DSM 29433</strain>
    </source>
</reference>
<proteinExistence type="predicted"/>
<feature type="compositionally biased region" description="Basic and acidic residues" evidence="1">
    <location>
        <begin position="1"/>
        <end position="15"/>
    </location>
</feature>
<dbReference type="Gene3D" id="3.40.50.280">
    <property type="entry name" value="Cobalamin-binding domain"/>
    <property type="match status" value="1"/>
</dbReference>
<feature type="domain" description="B12-binding" evidence="2">
    <location>
        <begin position="130"/>
        <end position="259"/>
    </location>
</feature>
<dbReference type="STRING" id="1123755.SAMN05444714_2377"/>
<sequence length="265" mass="28823">MVDYRNVDAKKRPEAQEALSPTAAQRASAAIIGDIVDQLDPKLLAELHDAMLSMRPHDGRAAVRRAVMSGVPSEDIADFYVPFLARAYGDMWCADELTFGEVTIAVSRLQAVLRDLETDWPCADELRVSHATLLLVIPQDIFHTLGAFVLSGQLRRKGISVKMLLGGTSKTIADELSRSAFDAIFVSASQSDSLESLRLMIDAVKSAVEETPPIVVGGAILDAEKTQKVLEETRADYATGNAEEALDFCGLLRTTQDDALTKFRG</sequence>
<protein>
    <submittedName>
        <fullName evidence="3">Methanogenic corrinoid protein MtbC1</fullName>
    </submittedName>
</protein>
<dbReference type="InterPro" id="IPR036724">
    <property type="entry name" value="Cobalamin-bd_sf"/>
</dbReference>
<keyword evidence="4" id="KW-1185">Reference proteome</keyword>
<dbReference type="AlphaFoldDB" id="A0A1I6MW36"/>
<dbReference type="RefSeq" id="WP_090208671.1">
    <property type="nucleotide sequence ID" value="NZ_FOZM01000002.1"/>
</dbReference>
<name>A0A1I6MW36_9RHOB</name>
<evidence type="ECO:0000313" key="3">
    <source>
        <dbReference type="EMBL" id="SFS19847.1"/>
    </source>
</evidence>